<evidence type="ECO:0000313" key="9">
    <source>
        <dbReference type="EMBL" id="RIX51886.1"/>
    </source>
</evidence>
<dbReference type="InterPro" id="IPR053926">
    <property type="entry name" value="RecX_HTH_1st"/>
</dbReference>
<evidence type="ECO:0000256" key="3">
    <source>
        <dbReference type="ARBA" id="ARBA00018111"/>
    </source>
</evidence>
<dbReference type="OrthoDB" id="5421057at2"/>
<evidence type="ECO:0000313" key="10">
    <source>
        <dbReference type="Proteomes" id="UP000266482"/>
    </source>
</evidence>
<feature type="domain" description="RecX third three-helical" evidence="7">
    <location>
        <begin position="160"/>
        <end position="203"/>
    </location>
</feature>
<dbReference type="Proteomes" id="UP000266482">
    <property type="component" value="Unassembled WGS sequence"/>
</dbReference>
<dbReference type="PANTHER" id="PTHR33602">
    <property type="entry name" value="REGULATORY PROTEIN RECX FAMILY PROTEIN"/>
    <property type="match status" value="1"/>
</dbReference>
<dbReference type="Pfam" id="PF21982">
    <property type="entry name" value="RecX_HTH1"/>
    <property type="match status" value="1"/>
</dbReference>
<protein>
    <recommendedName>
        <fullName evidence="3 5">Regulatory protein RecX</fullName>
    </recommendedName>
</protein>
<dbReference type="GO" id="GO:0006282">
    <property type="term" value="P:regulation of DNA repair"/>
    <property type="evidence" value="ECO:0007669"/>
    <property type="project" value="UniProtKB-UniRule"/>
</dbReference>
<reference evidence="9 10" key="1">
    <citation type="submission" date="2018-09" db="EMBL/GenBank/DDBJ databases">
        <title>Paenibacillus aracenensis nov. sp. isolated from a cave in southern Spain.</title>
        <authorList>
            <person name="Jurado V."/>
            <person name="Gutierrez-Patricio S."/>
            <person name="Gonzalez-Pimentel J.L."/>
            <person name="Miller A.Z."/>
            <person name="Laiz L."/>
            <person name="Saiz-Jimenez C."/>
        </authorList>
    </citation>
    <scope>NUCLEOTIDE SEQUENCE [LARGE SCALE GENOMIC DNA]</scope>
    <source>
        <strain evidence="9 10">DSM 22867</strain>
    </source>
</reference>
<name>A0A3A1UVX6_9BACL</name>
<dbReference type="Pfam" id="PF02631">
    <property type="entry name" value="RecX_HTH2"/>
    <property type="match status" value="1"/>
</dbReference>
<dbReference type="InterPro" id="IPR036388">
    <property type="entry name" value="WH-like_DNA-bd_sf"/>
</dbReference>
<evidence type="ECO:0000259" key="6">
    <source>
        <dbReference type="Pfam" id="PF02631"/>
    </source>
</evidence>
<evidence type="ECO:0000256" key="5">
    <source>
        <dbReference type="HAMAP-Rule" id="MF_01114"/>
    </source>
</evidence>
<comment type="caution">
    <text evidence="9">The sequence shown here is derived from an EMBL/GenBank/DDBJ whole genome shotgun (WGS) entry which is preliminary data.</text>
</comment>
<keyword evidence="10" id="KW-1185">Reference proteome</keyword>
<sequence>MEWEIRSVKRDGKEKRRYLIFTEGEEPVLSVHEDIMIRFRLMKGQTITPAQAAEIRNEDERYQGYVLAVAYLGAKPRTRKAIAQYLARKGLMEENVEYALNRLESERLVDDEQYARQFAVSRLRSGLKGRLMIRQELQQRGVPKQAAAEALSELDRDSELIAAKRLAEKKSRSLKGDLKQKKTKLMSFLMRRGFPGDIVREAMKGIEWSGGDEREGEDHGDWLDN</sequence>
<dbReference type="InterPro" id="IPR053925">
    <property type="entry name" value="RecX_HTH_3rd"/>
</dbReference>
<dbReference type="HAMAP" id="MF_01114">
    <property type="entry name" value="RecX"/>
    <property type="match status" value="1"/>
</dbReference>
<comment type="function">
    <text evidence="5">Modulates RecA activity.</text>
</comment>
<feature type="domain" description="RecX first three-helical" evidence="8">
    <location>
        <begin position="65"/>
        <end position="103"/>
    </location>
</feature>
<accession>A0A3A1UVX6</accession>
<dbReference type="InterPro" id="IPR053924">
    <property type="entry name" value="RecX_HTH_2nd"/>
</dbReference>
<evidence type="ECO:0000256" key="1">
    <source>
        <dbReference type="ARBA" id="ARBA00004496"/>
    </source>
</evidence>
<organism evidence="9 10">
    <name type="scientific">Paenibacillus nanensis</name>
    <dbReference type="NCBI Taxonomy" id="393251"/>
    <lineage>
        <taxon>Bacteria</taxon>
        <taxon>Bacillati</taxon>
        <taxon>Bacillota</taxon>
        <taxon>Bacilli</taxon>
        <taxon>Bacillales</taxon>
        <taxon>Paenibacillaceae</taxon>
        <taxon>Paenibacillus</taxon>
    </lineage>
</organism>
<evidence type="ECO:0000256" key="4">
    <source>
        <dbReference type="ARBA" id="ARBA00022490"/>
    </source>
</evidence>
<comment type="subcellular location">
    <subcellularLocation>
        <location evidence="1 5">Cytoplasm</location>
    </subcellularLocation>
</comment>
<keyword evidence="4 5" id="KW-0963">Cytoplasm</keyword>
<evidence type="ECO:0000259" key="7">
    <source>
        <dbReference type="Pfam" id="PF21981"/>
    </source>
</evidence>
<evidence type="ECO:0000259" key="8">
    <source>
        <dbReference type="Pfam" id="PF21982"/>
    </source>
</evidence>
<dbReference type="AlphaFoldDB" id="A0A3A1UVX6"/>
<comment type="similarity">
    <text evidence="2 5">Belongs to the RecX family.</text>
</comment>
<dbReference type="GO" id="GO:0005737">
    <property type="term" value="C:cytoplasm"/>
    <property type="evidence" value="ECO:0007669"/>
    <property type="project" value="UniProtKB-SubCell"/>
</dbReference>
<feature type="domain" description="RecX second three-helical" evidence="6">
    <location>
        <begin position="110"/>
        <end position="151"/>
    </location>
</feature>
<gene>
    <name evidence="5" type="primary">recX</name>
    <name evidence="9" type="ORF">D3P08_15165</name>
</gene>
<dbReference type="Gene3D" id="1.10.10.10">
    <property type="entry name" value="Winged helix-like DNA-binding domain superfamily/Winged helix DNA-binding domain"/>
    <property type="match status" value="3"/>
</dbReference>
<dbReference type="Pfam" id="PF21981">
    <property type="entry name" value="RecX_HTH3"/>
    <property type="match status" value="1"/>
</dbReference>
<evidence type="ECO:0000256" key="2">
    <source>
        <dbReference type="ARBA" id="ARBA00009695"/>
    </source>
</evidence>
<dbReference type="EMBL" id="QXQA01000009">
    <property type="protein sequence ID" value="RIX51886.1"/>
    <property type="molecule type" value="Genomic_DNA"/>
</dbReference>
<dbReference type="PANTHER" id="PTHR33602:SF1">
    <property type="entry name" value="REGULATORY PROTEIN RECX FAMILY PROTEIN"/>
    <property type="match status" value="1"/>
</dbReference>
<proteinExistence type="inferred from homology"/>
<dbReference type="InterPro" id="IPR003783">
    <property type="entry name" value="Regulatory_RecX"/>
</dbReference>